<dbReference type="AlphaFoldDB" id="A0AA42BMI7"/>
<gene>
    <name evidence="5" type="primary">pmbA</name>
    <name evidence="5" type="ORF">NLF92_06935</name>
</gene>
<dbReference type="EMBL" id="JANATA010000010">
    <property type="protein sequence ID" value="MCP3428677.1"/>
    <property type="molecule type" value="Genomic_DNA"/>
</dbReference>
<dbReference type="GO" id="GO:0005829">
    <property type="term" value="C:cytosol"/>
    <property type="evidence" value="ECO:0007669"/>
    <property type="project" value="TreeGrafter"/>
</dbReference>
<evidence type="ECO:0000259" key="4">
    <source>
        <dbReference type="Pfam" id="PF19290"/>
    </source>
</evidence>
<organism evidence="5 6">
    <name type="scientific">Opacimonas viscosa</name>
    <dbReference type="NCBI Taxonomy" id="2961944"/>
    <lineage>
        <taxon>Bacteria</taxon>
        <taxon>Pseudomonadati</taxon>
        <taxon>Pseudomonadota</taxon>
        <taxon>Gammaproteobacteria</taxon>
        <taxon>Alteromonadales</taxon>
        <taxon>Alteromonadaceae</taxon>
        <taxon>Opacimonas</taxon>
    </lineage>
</organism>
<dbReference type="SUPFAM" id="SSF111283">
    <property type="entry name" value="Putative modulator of DNA gyrase, PmbA/TldD"/>
    <property type="match status" value="1"/>
</dbReference>
<evidence type="ECO:0000259" key="3">
    <source>
        <dbReference type="Pfam" id="PF19289"/>
    </source>
</evidence>
<dbReference type="InterPro" id="IPR002510">
    <property type="entry name" value="Metalloprtase-TldD/E_N"/>
</dbReference>
<proteinExistence type="inferred from homology"/>
<keyword evidence="6" id="KW-1185">Reference proteome</keyword>
<dbReference type="PANTHER" id="PTHR43421:SF1">
    <property type="entry name" value="METALLOPROTEASE PMBA"/>
    <property type="match status" value="1"/>
</dbReference>
<keyword evidence="5" id="KW-0378">Hydrolase</keyword>
<keyword evidence="5" id="KW-0645">Protease</keyword>
<dbReference type="Pfam" id="PF19289">
    <property type="entry name" value="PmbA_TldD_3rd"/>
    <property type="match status" value="1"/>
</dbReference>
<dbReference type="Gene3D" id="3.30.2290.10">
    <property type="entry name" value="PmbA/TldD superfamily"/>
    <property type="match status" value="1"/>
</dbReference>
<dbReference type="InterPro" id="IPR047657">
    <property type="entry name" value="PmbA"/>
</dbReference>
<protein>
    <submittedName>
        <fullName evidence="5">Metalloprotease PmbA</fullName>
        <ecNumber evidence="5">3.4.24.-</ecNumber>
    </submittedName>
</protein>
<evidence type="ECO:0000313" key="5">
    <source>
        <dbReference type="EMBL" id="MCP3428677.1"/>
    </source>
</evidence>
<comment type="caution">
    <text evidence="5">The sequence shown here is derived from an EMBL/GenBank/DDBJ whole genome shotgun (WGS) entry which is preliminary data.</text>
</comment>
<feature type="domain" description="Metalloprotease TldD/E C-terminal" evidence="3">
    <location>
        <begin position="234"/>
        <end position="442"/>
    </location>
</feature>
<evidence type="ECO:0000259" key="2">
    <source>
        <dbReference type="Pfam" id="PF01523"/>
    </source>
</evidence>
<keyword evidence="5" id="KW-0482">Metalloprotease</keyword>
<dbReference type="PANTHER" id="PTHR43421">
    <property type="entry name" value="METALLOPROTEASE PMBA"/>
    <property type="match status" value="1"/>
</dbReference>
<accession>A0AA42BMI7</accession>
<dbReference type="InterPro" id="IPR036059">
    <property type="entry name" value="TldD/PmbA_sf"/>
</dbReference>
<dbReference type="EC" id="3.4.24.-" evidence="5"/>
<dbReference type="Proteomes" id="UP001165413">
    <property type="component" value="Unassembled WGS sequence"/>
</dbReference>
<name>A0AA42BMI7_9ALTE</name>
<dbReference type="Pfam" id="PF19290">
    <property type="entry name" value="PmbA_TldD_2nd"/>
    <property type="match status" value="1"/>
</dbReference>
<dbReference type="InterPro" id="IPR045570">
    <property type="entry name" value="Metalloprtase-TldD/E_cen_dom"/>
</dbReference>
<sequence>MQMKQQLQDIQDAVAEVLALAKAKGATEAEASMSKVQGIAVSARMQEVETVEFTNDGGLGISLYVGNKKGSASTADLSHAALELTVSKAIEIAKYTEEDPCNGIADKALLATDIPDCDLYHPEELDTQAGLALALAAEKYALDADTRVTNSDGASYNANIGCRVYGNSHGFLAGYPSSRYSLSCVVIGQDGDDMQRDYAYTVDRKANRLLSAESIGKEAAAQAVARLGAEKVNTGKYPVIFDKQIASSIFGHLVSAISGGSLYRKSSFLLNSIDTQILPHWLTIQEQPHLPQALASTPFDHEGVATIDRTIVEQGILGLYLMTTYSGRKMGLPSTGHAGGVHNWQVSTTHTDQAALLKEMGTGVLVTELMGQGVNGVTGDYSRGAAGYWVENGVIQYPISEFTIASNLKDMFMNIVGISADIETRGSVFTGSLLISEMQIAGE</sequence>
<feature type="domain" description="Metalloprotease TldD/E N-terminal" evidence="2">
    <location>
        <begin position="29"/>
        <end position="93"/>
    </location>
</feature>
<dbReference type="RefSeq" id="WP_254100184.1">
    <property type="nucleotide sequence ID" value="NZ_JANATA010000010.1"/>
</dbReference>
<dbReference type="InterPro" id="IPR035068">
    <property type="entry name" value="TldD/PmbA_N"/>
</dbReference>
<dbReference type="GO" id="GO:0008237">
    <property type="term" value="F:metallopeptidase activity"/>
    <property type="evidence" value="ECO:0007669"/>
    <property type="project" value="UniProtKB-KW"/>
</dbReference>
<evidence type="ECO:0000256" key="1">
    <source>
        <dbReference type="ARBA" id="ARBA00005836"/>
    </source>
</evidence>
<dbReference type="GO" id="GO:0006508">
    <property type="term" value="P:proteolysis"/>
    <property type="evidence" value="ECO:0007669"/>
    <property type="project" value="InterPro"/>
</dbReference>
<evidence type="ECO:0000313" key="6">
    <source>
        <dbReference type="Proteomes" id="UP001165413"/>
    </source>
</evidence>
<reference evidence="5" key="1">
    <citation type="submission" date="2022-07" db="EMBL/GenBank/DDBJ databases">
        <title>Characterization of the Novel Bacterium Alteromonas immobilis LMIT006 and Alteromonas gregis LMIT007.</title>
        <authorList>
            <person name="Lin X."/>
        </authorList>
    </citation>
    <scope>NUCLEOTIDE SEQUENCE</scope>
    <source>
        <strain evidence="5">LMIT007</strain>
    </source>
</reference>
<comment type="similarity">
    <text evidence="1">Belongs to the peptidase U62 family.</text>
</comment>
<dbReference type="Pfam" id="PF01523">
    <property type="entry name" value="PmbA_TldD_1st"/>
    <property type="match status" value="1"/>
</dbReference>
<feature type="domain" description="Metalloprotease TldD/E central" evidence="4">
    <location>
        <begin position="120"/>
        <end position="227"/>
    </location>
</feature>
<dbReference type="NCBIfam" id="NF008268">
    <property type="entry name" value="PRK11040.1"/>
    <property type="match status" value="1"/>
</dbReference>
<dbReference type="InterPro" id="IPR045569">
    <property type="entry name" value="Metalloprtase-TldD/E_C"/>
</dbReference>